<organism evidence="2 3">
    <name type="scientific">Hibiscus sabdariffa</name>
    <name type="common">roselle</name>
    <dbReference type="NCBI Taxonomy" id="183260"/>
    <lineage>
        <taxon>Eukaryota</taxon>
        <taxon>Viridiplantae</taxon>
        <taxon>Streptophyta</taxon>
        <taxon>Embryophyta</taxon>
        <taxon>Tracheophyta</taxon>
        <taxon>Spermatophyta</taxon>
        <taxon>Magnoliopsida</taxon>
        <taxon>eudicotyledons</taxon>
        <taxon>Gunneridae</taxon>
        <taxon>Pentapetalae</taxon>
        <taxon>rosids</taxon>
        <taxon>malvids</taxon>
        <taxon>Malvales</taxon>
        <taxon>Malvaceae</taxon>
        <taxon>Malvoideae</taxon>
        <taxon>Hibiscus</taxon>
    </lineage>
</organism>
<feature type="compositionally biased region" description="Low complexity" evidence="1">
    <location>
        <begin position="38"/>
        <end position="56"/>
    </location>
</feature>
<keyword evidence="3" id="KW-1185">Reference proteome</keyword>
<name>A0ABR2CGN4_9ROSI</name>
<gene>
    <name evidence="2" type="ORF">V6N12_011936</name>
</gene>
<comment type="caution">
    <text evidence="2">The sequence shown here is derived from an EMBL/GenBank/DDBJ whole genome shotgun (WGS) entry which is preliminary data.</text>
</comment>
<protein>
    <recommendedName>
        <fullName evidence="4">Retrotransposon gag domain-containing protein</fullName>
    </recommendedName>
</protein>
<accession>A0ABR2CGN4</accession>
<dbReference type="EMBL" id="JBBPBM010000052">
    <property type="protein sequence ID" value="KAK8518690.1"/>
    <property type="molecule type" value="Genomic_DNA"/>
</dbReference>
<proteinExistence type="predicted"/>
<dbReference type="Proteomes" id="UP001472677">
    <property type="component" value="Unassembled WGS sequence"/>
</dbReference>
<evidence type="ECO:0000256" key="1">
    <source>
        <dbReference type="SAM" id="MobiDB-lite"/>
    </source>
</evidence>
<reference evidence="2 3" key="1">
    <citation type="journal article" date="2024" name="G3 (Bethesda)">
        <title>Genome assembly of Hibiscus sabdariffa L. provides insights into metabolisms of medicinal natural products.</title>
        <authorList>
            <person name="Kim T."/>
        </authorList>
    </citation>
    <scope>NUCLEOTIDE SEQUENCE [LARGE SCALE GENOMIC DNA]</scope>
    <source>
        <strain evidence="2">TK-2024</strain>
        <tissue evidence="2">Old leaves</tissue>
    </source>
</reference>
<evidence type="ECO:0000313" key="3">
    <source>
        <dbReference type="Proteomes" id="UP001472677"/>
    </source>
</evidence>
<evidence type="ECO:0000313" key="2">
    <source>
        <dbReference type="EMBL" id="KAK8518690.1"/>
    </source>
</evidence>
<sequence>MIKDERFQHQNPLTSFLKSYKEATIPKIVAVKTDDKVQSSSESESSDDSQSASDQTSSEDEVFMVIPEVKTEEYDPMDTDASSSTSAPPPFQINSGKHIFTLDDIPSTRWPQRFQEFNAWMDTQKLTRESNYEILTEFVSRFTRTLRDWWNSLRQPDQVAFLTRQNFSEIMQVLHTFFLGN</sequence>
<evidence type="ECO:0008006" key="4">
    <source>
        <dbReference type="Google" id="ProtNLM"/>
    </source>
</evidence>
<feature type="region of interest" description="Disordered" evidence="1">
    <location>
        <begin position="31"/>
        <end position="62"/>
    </location>
</feature>